<organism evidence="2 3">
    <name type="scientific">Hyphobacterium marinum</name>
    <dbReference type="NCBI Taxonomy" id="3116574"/>
    <lineage>
        <taxon>Bacteria</taxon>
        <taxon>Pseudomonadati</taxon>
        <taxon>Pseudomonadota</taxon>
        <taxon>Alphaproteobacteria</taxon>
        <taxon>Maricaulales</taxon>
        <taxon>Maricaulaceae</taxon>
        <taxon>Hyphobacterium</taxon>
    </lineage>
</organism>
<evidence type="ECO:0000313" key="2">
    <source>
        <dbReference type="EMBL" id="MEE2567129.1"/>
    </source>
</evidence>
<gene>
    <name evidence="2" type="ORF">V0U35_10625</name>
</gene>
<dbReference type="Gene3D" id="1.25.40.10">
    <property type="entry name" value="Tetratricopeptide repeat domain"/>
    <property type="match status" value="1"/>
</dbReference>
<dbReference type="Proteomes" id="UP001310692">
    <property type="component" value="Unassembled WGS sequence"/>
</dbReference>
<evidence type="ECO:0000256" key="1">
    <source>
        <dbReference type="SAM" id="SignalP"/>
    </source>
</evidence>
<dbReference type="SUPFAM" id="SSF48452">
    <property type="entry name" value="TPR-like"/>
    <property type="match status" value="1"/>
</dbReference>
<name>A0ABU7M004_9PROT</name>
<dbReference type="Pfam" id="PF14559">
    <property type="entry name" value="TPR_19"/>
    <property type="match status" value="1"/>
</dbReference>
<dbReference type="EMBL" id="JAZDRO010000004">
    <property type="protein sequence ID" value="MEE2567129.1"/>
    <property type="molecule type" value="Genomic_DNA"/>
</dbReference>
<keyword evidence="1" id="KW-0732">Signal</keyword>
<protein>
    <submittedName>
        <fullName evidence="2">Tetratricopeptide repeat protein</fullName>
    </submittedName>
</protein>
<accession>A0ABU7M004</accession>
<evidence type="ECO:0000313" key="3">
    <source>
        <dbReference type="Proteomes" id="UP001310692"/>
    </source>
</evidence>
<sequence length="166" mass="17329">MNRILSLAGVCLAAVSGLSIVSAAQAQDAPGEPVFSVQRSSSSQVSAAAWAFNAGDYERAERLGRASLRNPARLSAPRRSIAYANWCAALSMTDQHAEAIAACEEAVSLQPANWRAHLNHAGALHRAGQADEARAALAEARRLAPSEDAVIRAAEILDSRSLASAG</sequence>
<proteinExistence type="predicted"/>
<keyword evidence="3" id="KW-1185">Reference proteome</keyword>
<reference evidence="2 3" key="1">
    <citation type="submission" date="2024-01" db="EMBL/GenBank/DDBJ databases">
        <title>Hyphobacterium bacterium isolated from marine sediment.</title>
        <authorList>
            <person name="Zhao S."/>
        </authorList>
    </citation>
    <scope>NUCLEOTIDE SEQUENCE [LARGE SCALE GENOMIC DNA]</scope>
    <source>
        <strain evidence="2 3">Y60-23</strain>
    </source>
</reference>
<dbReference type="RefSeq" id="WP_330196689.1">
    <property type="nucleotide sequence ID" value="NZ_JAZDRO010000004.1"/>
</dbReference>
<dbReference type="InterPro" id="IPR011990">
    <property type="entry name" value="TPR-like_helical_dom_sf"/>
</dbReference>
<comment type="caution">
    <text evidence="2">The sequence shown here is derived from an EMBL/GenBank/DDBJ whole genome shotgun (WGS) entry which is preliminary data.</text>
</comment>
<feature type="signal peptide" evidence="1">
    <location>
        <begin position="1"/>
        <end position="26"/>
    </location>
</feature>
<feature type="chain" id="PRO_5046748187" evidence="1">
    <location>
        <begin position="27"/>
        <end position="166"/>
    </location>
</feature>